<gene>
    <name evidence="1" type="ORF">IC235_15230</name>
</gene>
<evidence type="ECO:0000313" key="1">
    <source>
        <dbReference type="EMBL" id="MBD2769243.1"/>
    </source>
</evidence>
<comment type="caution">
    <text evidence="1">The sequence shown here is derived from an EMBL/GenBank/DDBJ whole genome shotgun (WGS) entry which is preliminary data.</text>
</comment>
<keyword evidence="2" id="KW-1185">Reference proteome</keyword>
<evidence type="ECO:0008006" key="3">
    <source>
        <dbReference type="Google" id="ProtNLM"/>
    </source>
</evidence>
<reference evidence="1" key="1">
    <citation type="submission" date="2020-09" db="EMBL/GenBank/DDBJ databases">
        <authorList>
            <person name="Kim M.K."/>
        </authorList>
    </citation>
    <scope>NUCLEOTIDE SEQUENCE</scope>
    <source>
        <strain evidence="1">BT664</strain>
    </source>
</reference>
<dbReference type="Gene3D" id="2.130.10.10">
    <property type="entry name" value="YVTN repeat-like/Quinoprotein amine dehydrogenase"/>
    <property type="match status" value="1"/>
</dbReference>
<sequence length="356" mass="38974">MLSLRIISFIGRFLPAFFLSLTLLGLSMSGHARPRPSYAVAGNEKPVALLHVGKATYLVTQHSVFRLEGQQFVRHYQGEAPVQCAAVADTVLWLGTRQGLVRLNYQGFRPHKQPLPGVEPFPSITALFRDARGTMWVGAYGQGVFHEKKGAFTQELNTPAINGGAATADSSVWIATNIGLSRKQHQDWTRYNEEGVANQEIPDNIVEKLLPDNVGNLWVIMSDAICVFEGQAQRSAAEAELPTVKFLGRPGNEVHSVAYLKGEGRLFATAMGLLLLPQEPANHLPSFTPSTDKIEQKQLLVPLPAPAGAGNPFLLEVDKQQRLWLVSEGKVTVLTAKEFHQLVHSRNGAQGVAGRY</sequence>
<dbReference type="RefSeq" id="WP_191006058.1">
    <property type="nucleotide sequence ID" value="NZ_JACXAD010000018.1"/>
</dbReference>
<dbReference type="EMBL" id="JACXAD010000018">
    <property type="protein sequence ID" value="MBD2769243.1"/>
    <property type="molecule type" value="Genomic_DNA"/>
</dbReference>
<dbReference type="Proteomes" id="UP000612233">
    <property type="component" value="Unassembled WGS sequence"/>
</dbReference>
<organism evidence="1 2">
    <name type="scientific">Hymenobacter montanus</name>
    <dbReference type="NCBI Taxonomy" id="2771359"/>
    <lineage>
        <taxon>Bacteria</taxon>
        <taxon>Pseudomonadati</taxon>
        <taxon>Bacteroidota</taxon>
        <taxon>Cytophagia</taxon>
        <taxon>Cytophagales</taxon>
        <taxon>Hymenobacteraceae</taxon>
        <taxon>Hymenobacter</taxon>
    </lineage>
</organism>
<dbReference type="InterPro" id="IPR011110">
    <property type="entry name" value="Reg_prop"/>
</dbReference>
<dbReference type="SUPFAM" id="SSF63829">
    <property type="entry name" value="Calcium-dependent phosphotriesterase"/>
    <property type="match status" value="1"/>
</dbReference>
<evidence type="ECO:0000313" key="2">
    <source>
        <dbReference type="Proteomes" id="UP000612233"/>
    </source>
</evidence>
<proteinExistence type="predicted"/>
<accession>A0A927BG28</accession>
<protein>
    <recommendedName>
        <fullName evidence="3">Histidine kinase</fullName>
    </recommendedName>
</protein>
<dbReference type="AlphaFoldDB" id="A0A927BG28"/>
<dbReference type="InterPro" id="IPR015943">
    <property type="entry name" value="WD40/YVTN_repeat-like_dom_sf"/>
</dbReference>
<dbReference type="Pfam" id="PF07494">
    <property type="entry name" value="Reg_prop"/>
    <property type="match status" value="1"/>
</dbReference>
<name>A0A927BG28_9BACT</name>